<evidence type="ECO:0000313" key="8">
    <source>
        <dbReference type="Proteomes" id="UP000094067"/>
    </source>
</evidence>
<dbReference type="Proteomes" id="UP000094271">
    <property type="component" value="Unassembled WGS sequence"/>
</dbReference>
<evidence type="ECO:0000313" key="10">
    <source>
        <dbReference type="Proteomes" id="UP000094869"/>
    </source>
</evidence>
<feature type="region of interest" description="Disordered" evidence="3">
    <location>
        <begin position="42"/>
        <end position="72"/>
    </location>
</feature>
<dbReference type="Proteomes" id="UP000094067">
    <property type="component" value="Unassembled WGS sequence"/>
</dbReference>
<evidence type="ECO:0000256" key="2">
    <source>
        <dbReference type="PIRNR" id="PIRNR006429"/>
    </source>
</evidence>
<comment type="caution">
    <text evidence="5">The sequence shown here is derived from an EMBL/GenBank/DDBJ whole genome shotgun (WGS) entry which is preliminary data.</text>
</comment>
<dbReference type="Gene3D" id="3.20.20.70">
    <property type="entry name" value="Aldolase class I"/>
    <property type="match status" value="1"/>
</dbReference>
<evidence type="ECO:0000313" key="6">
    <source>
        <dbReference type="EMBL" id="ODR52212.1"/>
    </source>
</evidence>
<dbReference type="PANTHER" id="PTHR43819">
    <property type="entry name" value="ARCHAEAL-TYPE GLUTAMATE SYNTHASE [NADPH]"/>
    <property type="match status" value="1"/>
</dbReference>
<name>A0A1E3ABX6_9FIRM</name>
<evidence type="ECO:0000259" key="4">
    <source>
        <dbReference type="PROSITE" id="PS50903"/>
    </source>
</evidence>
<keyword evidence="10" id="KW-1185">Reference proteome</keyword>
<evidence type="ECO:0000313" key="7">
    <source>
        <dbReference type="EMBL" id="ODR54754.1"/>
    </source>
</evidence>
<dbReference type="Pfam" id="PF01645">
    <property type="entry name" value="Glu_synthase"/>
    <property type="match status" value="1"/>
</dbReference>
<dbReference type="PATRIC" id="fig|1432052.4.peg.2422"/>
<dbReference type="InterPro" id="IPR002932">
    <property type="entry name" value="Glu_synthdom"/>
</dbReference>
<sequence length="474" mass="51093">MARYQCGICGYIFDEDAEEKEFSDLEKCPVCGASMDKFRLVEESGGQEAVPEPARPETAAPEAEERQDLSYPTEYRRMDGSVRYMDQIHEMAVTGQPIIEAMGTRMSMPGWDDILLLGAQLNPLPLDEHAFVDTTTVIGPNAKKPLVLSNPVYISHMSFGALSKEAKVSLAKGSALAHTAMCSGEGGILPEEREAAEKYIFEYVPNLYSVTTENLRRADAVEIKIGQGTKPGMGGHLPGGKVTPEIAALRNKPLGEDVISPSRFPGIETKEDLKALVDKLRAESDGRPVGIKIAAGRLERDLEYCVFAGPDFITIDGRGGATGASPRLVRDSTSVPTVFALYRARKYLDSVKSDISLVITGGLRVSSDFAKALAMGADAVAVASGALMAAACQQYRICGTGKCPIGMATQDETLRARLKVDAAAARVANYLNCSLAELKTFARITGHQRLHDLNTGDLCTISREISEFTNIPHA</sequence>
<accession>A0A1E3ABX6</accession>
<dbReference type="SUPFAM" id="SSF57802">
    <property type="entry name" value="Rubredoxin-like"/>
    <property type="match status" value="1"/>
</dbReference>
<dbReference type="InterPro" id="IPR013785">
    <property type="entry name" value="Aldolase_TIM"/>
</dbReference>
<gene>
    <name evidence="5" type="primary">gltB_3</name>
    <name evidence="6" type="ORF">BEI59_11965</name>
    <name evidence="5" type="ORF">BEI61_02164</name>
    <name evidence="7" type="ORF">BEI63_17660</name>
</gene>
<dbReference type="CDD" id="cd02808">
    <property type="entry name" value="GltS_FMN"/>
    <property type="match status" value="1"/>
</dbReference>
<dbReference type="CDD" id="cd00350">
    <property type="entry name" value="rubredoxin_like"/>
    <property type="match status" value="1"/>
</dbReference>
<dbReference type="GO" id="GO:0006537">
    <property type="term" value="P:glutamate biosynthetic process"/>
    <property type="evidence" value="ECO:0007669"/>
    <property type="project" value="InterPro"/>
</dbReference>
<comment type="similarity">
    <text evidence="1 2">Belongs to the glutamate synthase family.</text>
</comment>
<dbReference type="InterPro" id="IPR024934">
    <property type="entry name" value="Rubredoxin-like_dom"/>
</dbReference>
<evidence type="ECO:0000256" key="3">
    <source>
        <dbReference type="SAM" id="MobiDB-lite"/>
    </source>
</evidence>
<organism evidence="5 8">
    <name type="scientific">Eisenbergiella tayi</name>
    <dbReference type="NCBI Taxonomy" id="1432052"/>
    <lineage>
        <taxon>Bacteria</taxon>
        <taxon>Bacillati</taxon>
        <taxon>Bacillota</taxon>
        <taxon>Clostridia</taxon>
        <taxon>Lachnospirales</taxon>
        <taxon>Lachnospiraceae</taxon>
        <taxon>Eisenbergiella</taxon>
    </lineage>
</organism>
<feature type="domain" description="Rubredoxin-like" evidence="4">
    <location>
        <begin position="1"/>
        <end position="41"/>
    </location>
</feature>
<dbReference type="SUPFAM" id="SSF51395">
    <property type="entry name" value="FMN-linked oxidoreductases"/>
    <property type="match status" value="1"/>
</dbReference>
<dbReference type="InterPro" id="IPR024188">
    <property type="entry name" value="GltB"/>
</dbReference>
<dbReference type="GO" id="GO:0005506">
    <property type="term" value="F:iron ion binding"/>
    <property type="evidence" value="ECO:0007669"/>
    <property type="project" value="InterPro"/>
</dbReference>
<proteinExistence type="inferred from homology"/>
<dbReference type="AlphaFoldDB" id="A0A1E3ABX6"/>
<dbReference type="OrthoDB" id="9758182at2"/>
<dbReference type="PROSITE" id="PS50903">
    <property type="entry name" value="RUBREDOXIN_LIKE"/>
    <property type="match status" value="1"/>
</dbReference>
<keyword evidence="5" id="KW-0560">Oxidoreductase</keyword>
<dbReference type="RefSeq" id="WP_069152284.1">
    <property type="nucleotide sequence ID" value="NZ_DAWDRA010000080.1"/>
</dbReference>
<dbReference type="PANTHER" id="PTHR43819:SF1">
    <property type="entry name" value="ARCHAEAL-TYPE GLUTAMATE SYNTHASE [NADPH]"/>
    <property type="match status" value="1"/>
</dbReference>
<dbReference type="Proteomes" id="UP000094869">
    <property type="component" value="Unassembled WGS sequence"/>
</dbReference>
<reference evidence="7 10" key="2">
    <citation type="submission" date="2016-08" db="EMBL/GenBank/DDBJ databases">
        <title>Characterization of Isolates of Eisenbergiella tayi Derived from Blood Cultures, Using Whole Genome Sequencing.</title>
        <authorList>
            <person name="Bernier A.-M."/>
            <person name="Burdz T."/>
            <person name="Wiebe D."/>
            <person name="Bernard K."/>
        </authorList>
    </citation>
    <scope>NUCLEOTIDE SEQUENCE [LARGE SCALE GENOMIC DNA]</scope>
    <source>
        <strain evidence="7 10">NML120146</strain>
    </source>
</reference>
<dbReference type="EMBL" id="MCGH01000002">
    <property type="protein sequence ID" value="ODM06275.1"/>
    <property type="molecule type" value="Genomic_DNA"/>
</dbReference>
<reference evidence="6 9" key="3">
    <citation type="submission" date="2016-08" db="EMBL/GenBank/DDBJ databases">
        <authorList>
            <person name="Seilhamer J.J."/>
        </authorList>
    </citation>
    <scope>NUCLEOTIDE SEQUENCE [LARGE SCALE GENOMIC DNA]</scope>
    <source>
        <strain evidence="6 9">NML150140-1</strain>
    </source>
</reference>
<dbReference type="PIRSF" id="PIRSF006429">
    <property type="entry name" value="GOGAT_lg_2"/>
    <property type="match status" value="1"/>
</dbReference>
<dbReference type="Gene3D" id="2.20.28.10">
    <property type="match status" value="1"/>
</dbReference>
<evidence type="ECO:0000256" key="1">
    <source>
        <dbReference type="ARBA" id="ARBA00009716"/>
    </source>
</evidence>
<evidence type="ECO:0000313" key="5">
    <source>
        <dbReference type="EMBL" id="ODM06275.1"/>
    </source>
</evidence>
<reference evidence="5 8" key="1">
    <citation type="submission" date="2016-07" db="EMBL/GenBank/DDBJ databases">
        <title>Characterization of isolates of Eisenbergiella tayi derived from blood cultures, using whole genome sequencing.</title>
        <authorList>
            <person name="Burdz T."/>
            <person name="Wiebe D."/>
            <person name="Huynh C."/>
            <person name="Bernard K."/>
        </authorList>
    </citation>
    <scope>NUCLEOTIDE SEQUENCE [LARGE SCALE GENOMIC DNA]</scope>
    <source>
        <strain evidence="5 8">NML 110608</strain>
    </source>
</reference>
<dbReference type="EMBL" id="MEHA01000007">
    <property type="protein sequence ID" value="ODR52212.1"/>
    <property type="molecule type" value="Genomic_DNA"/>
</dbReference>
<feature type="compositionally biased region" description="Basic and acidic residues" evidence="3">
    <location>
        <begin position="63"/>
        <end position="72"/>
    </location>
</feature>
<dbReference type="EC" id="1.4.7.1" evidence="5"/>
<dbReference type="GO" id="GO:0016041">
    <property type="term" value="F:glutamate synthase (ferredoxin) activity"/>
    <property type="evidence" value="ECO:0007669"/>
    <property type="project" value="UniProtKB-EC"/>
</dbReference>
<protein>
    <submittedName>
        <fullName evidence="5 6">Glutamate synthase</fullName>
        <ecNumber evidence="5">1.4.7.1</ecNumber>
    </submittedName>
</protein>
<evidence type="ECO:0000313" key="9">
    <source>
        <dbReference type="Proteomes" id="UP000094271"/>
    </source>
</evidence>
<dbReference type="EMBL" id="MEHD01000025">
    <property type="protein sequence ID" value="ODR54754.1"/>
    <property type="molecule type" value="Genomic_DNA"/>
</dbReference>
<feature type="compositionally biased region" description="Low complexity" evidence="3">
    <location>
        <begin position="48"/>
        <end position="61"/>
    </location>
</feature>